<feature type="chain" id="PRO_5040444521" description="Secreted protein" evidence="1">
    <location>
        <begin position="24"/>
        <end position="284"/>
    </location>
</feature>
<name>A0A9P7ZXI9_MORAP</name>
<gene>
    <name evidence="2" type="ORF">KVV02_000689</name>
</gene>
<accession>A0A9P7ZXI9</accession>
<keyword evidence="1" id="KW-0732">Signal</keyword>
<comment type="caution">
    <text evidence="2">The sequence shown here is derived from an EMBL/GenBank/DDBJ whole genome shotgun (WGS) entry which is preliminary data.</text>
</comment>
<evidence type="ECO:0008006" key="4">
    <source>
        <dbReference type="Google" id="ProtNLM"/>
    </source>
</evidence>
<evidence type="ECO:0000313" key="3">
    <source>
        <dbReference type="Proteomes" id="UP000717515"/>
    </source>
</evidence>
<evidence type="ECO:0000313" key="2">
    <source>
        <dbReference type="EMBL" id="KAG9320044.1"/>
    </source>
</evidence>
<reference evidence="2" key="1">
    <citation type="submission" date="2021-07" db="EMBL/GenBank/DDBJ databases">
        <title>Draft genome of Mortierella alpina, strain LL118, isolated from an aspen leaf litter sample.</title>
        <authorList>
            <person name="Yang S."/>
            <person name="Vinatzer B.A."/>
        </authorList>
    </citation>
    <scope>NUCLEOTIDE SEQUENCE</scope>
    <source>
        <strain evidence="2">LL118</strain>
    </source>
</reference>
<dbReference type="EMBL" id="JAIFTL010000336">
    <property type="protein sequence ID" value="KAG9320044.1"/>
    <property type="molecule type" value="Genomic_DNA"/>
</dbReference>
<organism evidence="2 3">
    <name type="scientific">Mortierella alpina</name>
    <name type="common">Oleaginous fungus</name>
    <name type="synonym">Mortierella renispora</name>
    <dbReference type="NCBI Taxonomy" id="64518"/>
    <lineage>
        <taxon>Eukaryota</taxon>
        <taxon>Fungi</taxon>
        <taxon>Fungi incertae sedis</taxon>
        <taxon>Mucoromycota</taxon>
        <taxon>Mortierellomycotina</taxon>
        <taxon>Mortierellomycetes</taxon>
        <taxon>Mortierellales</taxon>
        <taxon>Mortierellaceae</taxon>
        <taxon>Mortierella</taxon>
    </lineage>
</organism>
<dbReference type="Proteomes" id="UP000717515">
    <property type="component" value="Unassembled WGS sequence"/>
</dbReference>
<sequence length="284" mass="30392">MKISSTIAAIALVATALSSTSEAAISAGCNTYLTSLSAATNRLSRCRVYTALGFPGLTHANDHDTVKLQKALTDYCAQPACTSEEYAGVYKDLQTNCAADMIPENQDTLGATLYMWYLSPAQREAVCLQDTTKNSTSCVVESINEMIARGQFPNANKNEDDLYGYLQYVTPMLSAKDTNATSFCTSCNQQVANIFSNYYTKTPSTFFLNFAQKLDSAKLNSDLQYQYKTSCKVTLGTDGSAFKPVNVTDPKNDKGSNSAAQPLGFSLGGVVATVMAAGAALAML</sequence>
<protein>
    <recommendedName>
        <fullName evidence="4">Secreted protein</fullName>
    </recommendedName>
</protein>
<evidence type="ECO:0000256" key="1">
    <source>
        <dbReference type="SAM" id="SignalP"/>
    </source>
</evidence>
<feature type="signal peptide" evidence="1">
    <location>
        <begin position="1"/>
        <end position="23"/>
    </location>
</feature>
<proteinExistence type="predicted"/>
<dbReference type="AlphaFoldDB" id="A0A9P7ZXI9"/>